<protein>
    <submittedName>
        <fullName evidence="4">Transcriptional attenuator, LytR family</fullName>
    </submittedName>
</protein>
<feature type="domain" description="Cell envelope-related transcriptional attenuator" evidence="3">
    <location>
        <begin position="106"/>
        <end position="274"/>
    </location>
</feature>
<dbReference type="InterPro" id="IPR050922">
    <property type="entry name" value="LytR/CpsA/Psr_CW_biosynth"/>
</dbReference>
<dbReference type="Proteomes" id="UP000198348">
    <property type="component" value="Unassembled WGS sequence"/>
</dbReference>
<comment type="similarity">
    <text evidence="1">Belongs to the LytR/CpsA/Psr (LCP) family.</text>
</comment>
<evidence type="ECO:0000313" key="5">
    <source>
        <dbReference type="Proteomes" id="UP000198348"/>
    </source>
</evidence>
<evidence type="ECO:0000313" key="4">
    <source>
        <dbReference type="EMBL" id="SNR38724.1"/>
    </source>
</evidence>
<organism evidence="4 5">
    <name type="scientific">Haloechinothrix alba</name>
    <dbReference type="NCBI Taxonomy" id="664784"/>
    <lineage>
        <taxon>Bacteria</taxon>
        <taxon>Bacillati</taxon>
        <taxon>Actinomycetota</taxon>
        <taxon>Actinomycetes</taxon>
        <taxon>Pseudonocardiales</taxon>
        <taxon>Pseudonocardiaceae</taxon>
        <taxon>Haloechinothrix</taxon>
    </lineage>
</organism>
<dbReference type="NCBIfam" id="TIGR00350">
    <property type="entry name" value="lytR_cpsA_psr"/>
    <property type="match status" value="1"/>
</dbReference>
<feature type="compositionally biased region" description="Gly residues" evidence="2">
    <location>
        <begin position="371"/>
        <end position="381"/>
    </location>
</feature>
<reference evidence="4 5" key="1">
    <citation type="submission" date="2017-06" db="EMBL/GenBank/DDBJ databases">
        <authorList>
            <person name="Kim H.J."/>
            <person name="Triplett B.A."/>
        </authorList>
    </citation>
    <scope>NUCLEOTIDE SEQUENCE [LARGE SCALE GENOMIC DNA]</scope>
    <source>
        <strain evidence="4 5">DSM 45207</strain>
    </source>
</reference>
<feature type="region of interest" description="Disordered" evidence="2">
    <location>
        <begin position="357"/>
        <end position="404"/>
    </location>
</feature>
<dbReference type="InterPro" id="IPR004474">
    <property type="entry name" value="LytR_CpsA_psr"/>
</dbReference>
<dbReference type="RefSeq" id="WP_089300251.1">
    <property type="nucleotide sequence ID" value="NZ_FZNW01000004.1"/>
</dbReference>
<proteinExistence type="inferred from homology"/>
<dbReference type="OrthoDB" id="9782542at2"/>
<name>A0A238VX63_9PSEU</name>
<accession>A0A238VX63</accession>
<sequence length="404" mass="42682">MTRSRTRQRSSGQIVLTTGRVAVALLAIVALVGTGYAHVTYDRLLGGIGKADALEPRTGEHHDAPDEEDMVDVLIVGTDARTDMQGNPLSADMLRELGTEHKDGVKTDTLIILRLPEDGGEAHAVSIPRDSWVDTPAGDKGKINSVFDEAKQAEKEVLRADGVSDGAELEQESDQAGRRSLVQAVEDLTEVRIDHYVEVSMLGFYLLTEALGGVEVCLNSATSDPDAAADFAAGRQVVEGGDALSFVRQRKNLPRGDLDRIARQQAFLASALDEAFSTGTLTNRDRLDELAEAARRSVVLDPDLDLLEFAEQLRAFASGRVDFVTVPVLDIAASGPDGESIVEVDVEEVRSFVAELAAARSGSDPGREAGDGGAEPRGGGSAAPAPSSEPGDEPISADGVACVD</sequence>
<dbReference type="AlphaFoldDB" id="A0A238VX63"/>
<dbReference type="Gene3D" id="3.40.630.190">
    <property type="entry name" value="LCP protein"/>
    <property type="match status" value="1"/>
</dbReference>
<dbReference type="PANTHER" id="PTHR33392:SF6">
    <property type="entry name" value="POLYISOPRENYL-TEICHOIC ACID--PEPTIDOGLYCAN TEICHOIC ACID TRANSFERASE TAGU"/>
    <property type="match status" value="1"/>
</dbReference>
<evidence type="ECO:0000256" key="2">
    <source>
        <dbReference type="SAM" id="MobiDB-lite"/>
    </source>
</evidence>
<evidence type="ECO:0000259" key="3">
    <source>
        <dbReference type="Pfam" id="PF03816"/>
    </source>
</evidence>
<dbReference type="PANTHER" id="PTHR33392">
    <property type="entry name" value="POLYISOPRENYL-TEICHOIC ACID--PEPTIDOGLYCAN TEICHOIC ACID TRANSFERASE TAGU"/>
    <property type="match status" value="1"/>
</dbReference>
<gene>
    <name evidence="4" type="ORF">SAMN06265360_104163</name>
</gene>
<dbReference type="Pfam" id="PF03816">
    <property type="entry name" value="LytR_cpsA_psr"/>
    <property type="match status" value="1"/>
</dbReference>
<dbReference type="EMBL" id="FZNW01000004">
    <property type="protein sequence ID" value="SNR38724.1"/>
    <property type="molecule type" value="Genomic_DNA"/>
</dbReference>
<evidence type="ECO:0000256" key="1">
    <source>
        <dbReference type="ARBA" id="ARBA00006068"/>
    </source>
</evidence>
<keyword evidence="5" id="KW-1185">Reference proteome</keyword>